<organism evidence="2 3">
    <name type="scientific">Monosporascus cannonballus</name>
    <dbReference type="NCBI Taxonomy" id="155416"/>
    <lineage>
        <taxon>Eukaryota</taxon>
        <taxon>Fungi</taxon>
        <taxon>Dikarya</taxon>
        <taxon>Ascomycota</taxon>
        <taxon>Pezizomycotina</taxon>
        <taxon>Sordariomycetes</taxon>
        <taxon>Xylariomycetidae</taxon>
        <taxon>Xylariales</taxon>
        <taxon>Xylariales incertae sedis</taxon>
        <taxon>Monosporascus</taxon>
    </lineage>
</organism>
<dbReference type="PANTHER" id="PTHR38847">
    <property type="match status" value="1"/>
</dbReference>
<keyword evidence="3" id="KW-1185">Reference proteome</keyword>
<evidence type="ECO:0000313" key="2">
    <source>
        <dbReference type="EMBL" id="RYO84943.1"/>
    </source>
</evidence>
<dbReference type="EMBL" id="QJNS01000148">
    <property type="protein sequence ID" value="RYO84943.1"/>
    <property type="molecule type" value="Genomic_DNA"/>
</dbReference>
<dbReference type="Pfam" id="PF14273">
    <property type="entry name" value="DUF4360"/>
    <property type="match status" value="1"/>
</dbReference>
<gene>
    <name evidence="2" type="ORF">DL762_005408</name>
</gene>
<dbReference type="Proteomes" id="UP000294003">
    <property type="component" value="Unassembled WGS sequence"/>
</dbReference>
<feature type="chain" id="PRO_5045620587" evidence="1">
    <location>
        <begin position="18"/>
        <end position="227"/>
    </location>
</feature>
<feature type="signal peptide" evidence="1">
    <location>
        <begin position="1"/>
        <end position="17"/>
    </location>
</feature>
<reference evidence="2 3" key="1">
    <citation type="submission" date="2018-06" db="EMBL/GenBank/DDBJ databases">
        <title>Complete Genomes of Monosporascus.</title>
        <authorList>
            <person name="Robinson A.J."/>
            <person name="Natvig D.O."/>
        </authorList>
    </citation>
    <scope>NUCLEOTIDE SEQUENCE [LARGE SCALE GENOMIC DNA]</scope>
    <source>
        <strain evidence="2 3">CBS 609.92</strain>
    </source>
</reference>
<name>A0ABY0H863_9PEZI</name>
<keyword evidence="1" id="KW-0732">Signal</keyword>
<protein>
    <submittedName>
        <fullName evidence="2">Uncharacterized protein</fullName>
    </submittedName>
</protein>
<sequence>MHLVSGLPLILAAFSVAADPQKLINTHADTGAIAEAQGAPFKPPTILSTSFSGNGCPQSGSRPLPSGGWEHFGFTLPDFAVSYHGSGGKTTTANCQAHMSLENGAPGWQVGLKDVWSRGYARLDPGVKLTQYVTAFYTENAANTVSAVQSVPSSPNETLAREVALHATIPYSSVIWSKCTGRDGVVGLLNVNFRMALTSADREAYGYYGGGKNLTVSERWGWTWRRC</sequence>
<evidence type="ECO:0000256" key="1">
    <source>
        <dbReference type="SAM" id="SignalP"/>
    </source>
</evidence>
<proteinExistence type="predicted"/>
<comment type="caution">
    <text evidence="2">The sequence shown here is derived from an EMBL/GenBank/DDBJ whole genome shotgun (WGS) entry which is preliminary data.</text>
</comment>
<evidence type="ECO:0000313" key="3">
    <source>
        <dbReference type="Proteomes" id="UP000294003"/>
    </source>
</evidence>
<dbReference type="PANTHER" id="PTHR38847:SF1">
    <property type="entry name" value="PSEUDOURIDINE SYNTHASE RSUA_RLUA-LIKE DOMAIN-CONTAINING PROTEIN"/>
    <property type="match status" value="1"/>
</dbReference>
<dbReference type="InterPro" id="IPR025649">
    <property type="entry name" value="DUF4360"/>
</dbReference>
<accession>A0ABY0H863</accession>